<proteinExistence type="predicted"/>
<dbReference type="EMBL" id="JARKNE010000003">
    <property type="protein sequence ID" value="KAK5839953.1"/>
    <property type="molecule type" value="Genomic_DNA"/>
</dbReference>
<organism evidence="1 2">
    <name type="scientific">Gossypium arboreum</name>
    <name type="common">Tree cotton</name>
    <name type="synonym">Gossypium nanking</name>
    <dbReference type="NCBI Taxonomy" id="29729"/>
    <lineage>
        <taxon>Eukaryota</taxon>
        <taxon>Viridiplantae</taxon>
        <taxon>Streptophyta</taxon>
        <taxon>Embryophyta</taxon>
        <taxon>Tracheophyta</taxon>
        <taxon>Spermatophyta</taxon>
        <taxon>Magnoliopsida</taxon>
        <taxon>eudicotyledons</taxon>
        <taxon>Gunneridae</taxon>
        <taxon>Pentapetalae</taxon>
        <taxon>rosids</taxon>
        <taxon>malvids</taxon>
        <taxon>Malvales</taxon>
        <taxon>Malvaceae</taxon>
        <taxon>Malvoideae</taxon>
        <taxon>Gossypium</taxon>
    </lineage>
</organism>
<comment type="caution">
    <text evidence="1">The sequence shown here is derived from an EMBL/GenBank/DDBJ whole genome shotgun (WGS) entry which is preliminary data.</text>
</comment>
<reference evidence="1 2" key="1">
    <citation type="submission" date="2023-03" db="EMBL/GenBank/DDBJ databases">
        <title>WGS of Gossypium arboreum.</title>
        <authorList>
            <person name="Yu D."/>
        </authorList>
    </citation>
    <scope>NUCLEOTIDE SEQUENCE [LARGE SCALE GENOMIC DNA]</scope>
    <source>
        <tissue evidence="1">Leaf</tissue>
    </source>
</reference>
<evidence type="ECO:0000313" key="1">
    <source>
        <dbReference type="EMBL" id="KAK5839953.1"/>
    </source>
</evidence>
<accession>A0ABR0QL31</accession>
<keyword evidence="2" id="KW-1185">Reference proteome</keyword>
<protein>
    <submittedName>
        <fullName evidence="1">Uncharacterized protein</fullName>
    </submittedName>
</protein>
<dbReference type="Proteomes" id="UP001358586">
    <property type="component" value="Chromosome 3"/>
</dbReference>
<name>A0ABR0QL31_GOSAR</name>
<gene>
    <name evidence="1" type="ORF">PVK06_008813</name>
</gene>
<sequence length="143" mass="16640">MGSYNHDLYSPCYYPESNMESDEYVEDPSLVSCVSVLENKMSLFLATMPSTTNTLEKILEVICHKVEMNTLIEKFKYDVSKLEEEAHSTIIEHDGLNIGVQQEFVNVTPHSQPNNRIGDMRCHIHCRRKYDINLMFNKTKLYK</sequence>
<evidence type="ECO:0000313" key="2">
    <source>
        <dbReference type="Proteomes" id="UP001358586"/>
    </source>
</evidence>